<dbReference type="InterPro" id="IPR013783">
    <property type="entry name" value="Ig-like_fold"/>
</dbReference>
<proteinExistence type="predicted"/>
<dbReference type="STRING" id="137246.A0A401TK74"/>
<reference evidence="2 3" key="1">
    <citation type="journal article" date="2018" name="Nat. Ecol. Evol.">
        <title>Shark genomes provide insights into elasmobranch evolution and the origin of vertebrates.</title>
        <authorList>
            <person name="Hara Y"/>
            <person name="Yamaguchi K"/>
            <person name="Onimaru K"/>
            <person name="Kadota M"/>
            <person name="Koyanagi M"/>
            <person name="Keeley SD"/>
            <person name="Tatsumi K"/>
            <person name="Tanaka K"/>
            <person name="Motone F"/>
            <person name="Kageyama Y"/>
            <person name="Nozu R"/>
            <person name="Adachi N"/>
            <person name="Nishimura O"/>
            <person name="Nakagawa R"/>
            <person name="Tanegashima C"/>
            <person name="Kiyatake I"/>
            <person name="Matsumoto R"/>
            <person name="Murakumo K"/>
            <person name="Nishida K"/>
            <person name="Terakita A"/>
            <person name="Kuratani S"/>
            <person name="Sato K"/>
            <person name="Hyodo S Kuraku.S."/>
        </authorList>
    </citation>
    <scope>NUCLEOTIDE SEQUENCE [LARGE SCALE GENOMIC DNA]</scope>
</reference>
<dbReference type="EMBL" id="BEZZ01092951">
    <property type="protein sequence ID" value="GCC43051.1"/>
    <property type="molecule type" value="Genomic_DNA"/>
</dbReference>
<dbReference type="OrthoDB" id="9404142at2759"/>
<dbReference type="FunFam" id="2.60.40.10:FF:000690">
    <property type="entry name" value="Cytokine receptor like factor 1"/>
    <property type="match status" value="1"/>
</dbReference>
<accession>A0A401TK74</accession>
<feature type="domain" description="Immunoglobulin C2-set-like ligand-binding" evidence="1">
    <location>
        <begin position="24"/>
        <end position="99"/>
    </location>
</feature>
<dbReference type="InterPro" id="IPR036179">
    <property type="entry name" value="Ig-like_dom_sf"/>
</dbReference>
<feature type="non-terminal residue" evidence="2">
    <location>
        <position position="115"/>
    </location>
</feature>
<gene>
    <name evidence="2" type="ORF">chiPu_0027024</name>
</gene>
<organism evidence="2 3">
    <name type="scientific">Chiloscyllium punctatum</name>
    <name type="common">Brownbanded bambooshark</name>
    <name type="synonym">Hemiscyllium punctatum</name>
    <dbReference type="NCBI Taxonomy" id="137246"/>
    <lineage>
        <taxon>Eukaryota</taxon>
        <taxon>Metazoa</taxon>
        <taxon>Chordata</taxon>
        <taxon>Craniata</taxon>
        <taxon>Vertebrata</taxon>
        <taxon>Chondrichthyes</taxon>
        <taxon>Elasmobranchii</taxon>
        <taxon>Galeomorphii</taxon>
        <taxon>Galeoidea</taxon>
        <taxon>Orectolobiformes</taxon>
        <taxon>Hemiscylliidae</taxon>
        <taxon>Chiloscyllium</taxon>
    </lineage>
</organism>
<dbReference type="Proteomes" id="UP000287033">
    <property type="component" value="Unassembled WGS sequence"/>
</dbReference>
<comment type="caution">
    <text evidence="2">The sequence shown here is derived from an EMBL/GenBank/DDBJ whole genome shotgun (WGS) entry which is preliminary data.</text>
</comment>
<sequence>MSIPEKPLTMLFVGAGRVQSGCALAVVVPQDPILTIGSSLTATCIVNPEANADAQDLYWTLNGEQLPANLYSLVNDSALKVTLRGLNGSRQQSGDNLLCHRSDNRVLAGSCLYVG</sequence>
<evidence type="ECO:0000313" key="2">
    <source>
        <dbReference type="EMBL" id="GCC43051.1"/>
    </source>
</evidence>
<dbReference type="InterPro" id="IPR010457">
    <property type="entry name" value="IgC2-like_lig-bd"/>
</dbReference>
<keyword evidence="3" id="KW-1185">Reference proteome</keyword>
<evidence type="ECO:0000313" key="3">
    <source>
        <dbReference type="Proteomes" id="UP000287033"/>
    </source>
</evidence>
<dbReference type="AlphaFoldDB" id="A0A401TK74"/>
<evidence type="ECO:0000259" key="1">
    <source>
        <dbReference type="Pfam" id="PF06328"/>
    </source>
</evidence>
<dbReference type="SUPFAM" id="SSF48726">
    <property type="entry name" value="Immunoglobulin"/>
    <property type="match status" value="1"/>
</dbReference>
<protein>
    <recommendedName>
        <fullName evidence="1">Immunoglobulin C2-set-like ligand-binding domain-containing protein</fullName>
    </recommendedName>
</protein>
<dbReference type="Pfam" id="PF06328">
    <property type="entry name" value="Lep_receptor_Ig"/>
    <property type="match status" value="1"/>
</dbReference>
<dbReference type="Gene3D" id="2.60.40.10">
    <property type="entry name" value="Immunoglobulins"/>
    <property type="match status" value="1"/>
</dbReference>
<name>A0A401TK74_CHIPU</name>